<reference evidence="1" key="1">
    <citation type="journal article" date="2021" name="PeerJ">
        <title>Analysis of 44 Vibrio anguillarum genomes reveals high genetic diversity.</title>
        <authorList>
            <person name="Hansen M.J."/>
            <person name="Dalsgaard I."/>
        </authorList>
    </citation>
    <scope>NUCLEOTIDE SEQUENCE</scope>
    <source>
        <strain evidence="1">850617-1/1</strain>
    </source>
</reference>
<proteinExistence type="predicted"/>
<dbReference type="EMBL" id="SCLC01001319">
    <property type="protein sequence ID" value="MBF4437772.1"/>
    <property type="molecule type" value="Genomic_DNA"/>
</dbReference>
<accession>A0AAW4BL92</accession>
<organism evidence="1 2">
    <name type="scientific">Vibrio anguillarum</name>
    <name type="common">Listonella anguillarum</name>
    <dbReference type="NCBI Taxonomy" id="55601"/>
    <lineage>
        <taxon>Bacteria</taxon>
        <taxon>Pseudomonadati</taxon>
        <taxon>Pseudomonadota</taxon>
        <taxon>Gammaproteobacteria</taxon>
        <taxon>Vibrionales</taxon>
        <taxon>Vibrionaceae</taxon>
        <taxon>Vibrio</taxon>
    </lineage>
</organism>
<gene>
    <name evidence="1" type="ORF">ERJ77_25470</name>
</gene>
<dbReference type="Proteomes" id="UP000786185">
    <property type="component" value="Unassembled WGS sequence"/>
</dbReference>
<feature type="non-terminal residue" evidence="1">
    <location>
        <position position="131"/>
    </location>
</feature>
<dbReference type="AlphaFoldDB" id="A0AAW4BL92"/>
<evidence type="ECO:0000313" key="1">
    <source>
        <dbReference type="EMBL" id="MBF4437772.1"/>
    </source>
</evidence>
<comment type="caution">
    <text evidence="1">The sequence shown here is derived from an EMBL/GenBank/DDBJ whole genome shotgun (WGS) entry which is preliminary data.</text>
</comment>
<protein>
    <submittedName>
        <fullName evidence="1">Uncharacterized protein</fullName>
    </submittedName>
</protein>
<evidence type="ECO:0000313" key="2">
    <source>
        <dbReference type="Proteomes" id="UP000786185"/>
    </source>
</evidence>
<sequence length="131" mass="14240">IAPIETSLVVVTKGKPYLFSGVTPSMVTSMRLNVEQACVSAPSLVVINGMAMYASPDGLVAISGTSATVITESIMDREIWQNFMPTTIKAWVAEGQYIAQYQGGAFIFDPSTQSLTRLSNTWDSAFHYLHD</sequence>
<feature type="non-terminal residue" evidence="1">
    <location>
        <position position="1"/>
    </location>
</feature>
<name>A0AAW4BL92_VIBAN</name>